<protein>
    <submittedName>
        <fullName evidence="2">Uncharacterized protein</fullName>
    </submittedName>
</protein>
<evidence type="ECO:0000256" key="1">
    <source>
        <dbReference type="SAM" id="MobiDB-lite"/>
    </source>
</evidence>
<accession>A0ABX2IS83</accession>
<name>A0ABX2IS83_9RHOB</name>
<proteinExistence type="predicted"/>
<dbReference type="EMBL" id="JABUFE010000008">
    <property type="protein sequence ID" value="NSX55759.1"/>
    <property type="molecule type" value="Genomic_DNA"/>
</dbReference>
<evidence type="ECO:0000313" key="2">
    <source>
        <dbReference type="EMBL" id="NSX55759.1"/>
    </source>
</evidence>
<comment type="caution">
    <text evidence="2">The sequence shown here is derived from an EMBL/GenBank/DDBJ whole genome shotgun (WGS) entry which is preliminary data.</text>
</comment>
<organism evidence="2 3">
    <name type="scientific">Parasulfitobacter algicola</name>
    <dbReference type="NCBI Taxonomy" id="2614809"/>
    <lineage>
        <taxon>Bacteria</taxon>
        <taxon>Pseudomonadati</taxon>
        <taxon>Pseudomonadota</taxon>
        <taxon>Alphaproteobacteria</taxon>
        <taxon>Rhodobacterales</taxon>
        <taxon>Roseobacteraceae</taxon>
        <taxon>Parasulfitobacter</taxon>
    </lineage>
</organism>
<gene>
    <name evidence="2" type="ORF">HRQ87_13195</name>
</gene>
<reference evidence="2 3" key="1">
    <citation type="submission" date="2020-06" db="EMBL/GenBank/DDBJ databases">
        <title>Sulfitobacter algicola sp. nov., isolated from green algae.</title>
        <authorList>
            <person name="Wang C."/>
        </authorList>
    </citation>
    <scope>NUCLEOTIDE SEQUENCE [LARGE SCALE GENOMIC DNA]</scope>
    <source>
        <strain evidence="2 3">1151</strain>
    </source>
</reference>
<sequence length="333" mass="36968">MPDTPIIWAGAVWRLLRGGLDASFRWIANVCDRLATRLTPPLQHRFSDAPIHWQRDVAARHPEISKGDDNWKIMDLTNIDRLSISPQPAKLKRLPDAKESVASRAEFKMKNVTKPDIVDLSEKTAPPPIADFAHHKAKQVRQNMPPLPGQQPKPKARRIKPSFSFPSERNHQTQTIAFPDRSQPKIAQTEDYTDTITQKVQLEKDYQDTANVKTAARVPPRDAPMPVPHKDFPPSTCQQVGQHGVKPVMPGRMGLFGPAFPDHNETSSSLTTPHRLASATPLPTPPTVCATPNSWPALPDQKPGQNAVRSGQGLKDDFINRSNLEAGKGPWNA</sequence>
<dbReference type="Proteomes" id="UP000777935">
    <property type="component" value="Unassembled WGS sequence"/>
</dbReference>
<keyword evidence="3" id="KW-1185">Reference proteome</keyword>
<evidence type="ECO:0000313" key="3">
    <source>
        <dbReference type="Proteomes" id="UP000777935"/>
    </source>
</evidence>
<feature type="region of interest" description="Disordered" evidence="1">
    <location>
        <begin position="264"/>
        <end position="333"/>
    </location>
</feature>
<dbReference type="RefSeq" id="WP_174138915.1">
    <property type="nucleotide sequence ID" value="NZ_JABUFE010000008.1"/>
</dbReference>